<proteinExistence type="inferred from homology"/>
<evidence type="ECO:0000256" key="1">
    <source>
        <dbReference type="ARBA" id="ARBA00001968"/>
    </source>
</evidence>
<dbReference type="HAMAP" id="MF_00528">
    <property type="entry name" value="Maf"/>
    <property type="match status" value="1"/>
</dbReference>
<organism evidence="3 5">
    <name type="scientific">Yarrowia lipolytica</name>
    <name type="common">Candida lipolytica</name>
    <dbReference type="NCBI Taxonomy" id="4952"/>
    <lineage>
        <taxon>Eukaryota</taxon>
        <taxon>Fungi</taxon>
        <taxon>Dikarya</taxon>
        <taxon>Ascomycota</taxon>
        <taxon>Saccharomycotina</taxon>
        <taxon>Dipodascomycetes</taxon>
        <taxon>Dipodascales</taxon>
        <taxon>Dipodascales incertae sedis</taxon>
        <taxon>Yarrowia</taxon>
    </lineage>
</organism>
<dbReference type="InterPro" id="IPR003697">
    <property type="entry name" value="Maf-like"/>
</dbReference>
<accession>A0A1D8NNE0</accession>
<dbReference type="CDD" id="cd00555">
    <property type="entry name" value="Maf"/>
    <property type="match status" value="1"/>
</dbReference>
<dbReference type="Proteomes" id="UP000256601">
    <property type="component" value="Unassembled WGS sequence"/>
</dbReference>
<dbReference type="PANTHER" id="PTHR43213">
    <property type="entry name" value="BIFUNCTIONAL DTTP/UTP PYROPHOSPHATASE/METHYLTRANSFERASE PROTEIN-RELATED"/>
    <property type="match status" value="1"/>
</dbReference>
<dbReference type="PANTHER" id="PTHR43213:SF5">
    <property type="entry name" value="BIFUNCTIONAL DTTP_UTP PYROPHOSPHATASE_METHYLTRANSFERASE PROTEIN-RELATED"/>
    <property type="match status" value="1"/>
</dbReference>
<dbReference type="OMA" id="VIGCDSV"/>
<dbReference type="VEuPathDB" id="FungiDB:YALI1_F19058g"/>
<evidence type="ECO:0000313" key="3">
    <source>
        <dbReference type="EMBL" id="AOW07165.1"/>
    </source>
</evidence>
<dbReference type="Gene3D" id="3.90.950.10">
    <property type="match status" value="1"/>
</dbReference>
<dbReference type="VEuPathDB" id="FungiDB:YALI0_F14201g"/>
<dbReference type="EMBL" id="CP017558">
    <property type="protein sequence ID" value="AOW07165.1"/>
    <property type="molecule type" value="Genomic_DNA"/>
</dbReference>
<dbReference type="InterPro" id="IPR029001">
    <property type="entry name" value="ITPase-like_fam"/>
</dbReference>
<reference evidence="4 6" key="2">
    <citation type="submission" date="2018-07" db="EMBL/GenBank/DDBJ databases">
        <title>Draft Genome Assemblies for Five Robust Yarrowia lipolytica Strains Exhibiting High Lipid Production and Pentose Sugar Utilization and Sugar Alcohol Secretion from Undetoxified Lignocellulosic Biomass Hydrolysates.</title>
        <authorList>
            <consortium name="DOE Joint Genome Institute"/>
            <person name="Walker C."/>
            <person name="Ryu S."/>
            <person name="Na H."/>
            <person name="Zane M."/>
            <person name="LaButti K."/>
            <person name="Lipzen A."/>
            <person name="Haridas S."/>
            <person name="Barry K."/>
            <person name="Grigoriev I.V."/>
            <person name="Quarterman J."/>
            <person name="Slininger P."/>
            <person name="Dien B."/>
            <person name="Trinh C.T."/>
        </authorList>
    </citation>
    <scope>NUCLEOTIDE SEQUENCE [LARGE SCALE GENOMIC DNA]</scope>
    <source>
        <strain evidence="4 6">YB392</strain>
    </source>
</reference>
<dbReference type="Proteomes" id="UP000182444">
    <property type="component" value="Chromosome 1F"/>
</dbReference>
<reference evidence="3 5" key="1">
    <citation type="journal article" date="2016" name="PLoS ONE">
        <title>Sequence Assembly of Yarrowia lipolytica Strain W29/CLIB89 Shows Transposable Element Diversity.</title>
        <authorList>
            <person name="Magnan C."/>
            <person name="Yu J."/>
            <person name="Chang I."/>
            <person name="Jahn E."/>
            <person name="Kanomata Y."/>
            <person name="Wu J."/>
            <person name="Zeller M."/>
            <person name="Oakes M."/>
            <person name="Baldi P."/>
            <person name="Sandmeyer S."/>
        </authorList>
    </citation>
    <scope>NUCLEOTIDE SEQUENCE [LARGE SCALE GENOMIC DNA]</scope>
    <source>
        <strain evidence="3">CLIB89</strain>
        <strain evidence="5">CLIB89(W29)</strain>
    </source>
</reference>
<comment type="cofactor">
    <cofactor evidence="1">
        <name>a divalent metal cation</name>
        <dbReference type="ChEBI" id="CHEBI:60240"/>
    </cofactor>
</comment>
<evidence type="ECO:0000313" key="4">
    <source>
        <dbReference type="EMBL" id="RDW28931.1"/>
    </source>
</evidence>
<protein>
    <submittedName>
        <fullName evidence="4">Maf-like protein</fullName>
    </submittedName>
</protein>
<evidence type="ECO:0000313" key="5">
    <source>
        <dbReference type="Proteomes" id="UP000182444"/>
    </source>
</evidence>
<dbReference type="NCBIfam" id="TIGR00172">
    <property type="entry name" value="maf"/>
    <property type="match status" value="1"/>
</dbReference>
<sequence length="225" mass="24813">MDRIAKALAKERVVLASTSPRRIELLRQIGCKDVDVVPSHFKEDLPKHSMSPFQYVVDTAKGKAMSVYEATMDDLIPPKLVIAADTVILQGSEILEKPKNEVEHFIGLQKLRDHKGPHQVLTAVVCVAPLDEPISPGYCVKTHLESTEVFFDPETSDEFLKNYVESGEAKDAAGGYKIQGVGALLISKINGDYNNVIGLPLSATWKLMGSTLFDQELDSDAEDRF</sequence>
<dbReference type="Pfam" id="PF02545">
    <property type="entry name" value="Maf"/>
    <property type="match status" value="1"/>
</dbReference>
<keyword evidence="2" id="KW-0378">Hydrolase</keyword>
<dbReference type="EMBL" id="KZ858948">
    <property type="protein sequence ID" value="RDW28931.1"/>
    <property type="molecule type" value="Genomic_DNA"/>
</dbReference>
<dbReference type="GO" id="GO:0047429">
    <property type="term" value="F:nucleoside triphosphate diphosphatase activity"/>
    <property type="evidence" value="ECO:0007669"/>
    <property type="project" value="InterPro"/>
</dbReference>
<dbReference type="PIRSF" id="PIRSF006305">
    <property type="entry name" value="Maf"/>
    <property type="match status" value="1"/>
</dbReference>
<dbReference type="GeneID" id="2908580"/>
<evidence type="ECO:0000256" key="2">
    <source>
        <dbReference type="ARBA" id="ARBA00022801"/>
    </source>
</evidence>
<dbReference type="SUPFAM" id="SSF52972">
    <property type="entry name" value="ITPase-like"/>
    <property type="match status" value="1"/>
</dbReference>
<dbReference type="KEGG" id="yli:2908580"/>
<dbReference type="eggNOG" id="KOG1509">
    <property type="taxonomic scope" value="Eukaryota"/>
</dbReference>
<evidence type="ECO:0000313" key="6">
    <source>
        <dbReference type="Proteomes" id="UP000256601"/>
    </source>
</evidence>
<gene>
    <name evidence="4" type="ORF">B0I71DRAFT_126569</name>
    <name evidence="3" type="ORF">YALI1_F19058g</name>
</gene>
<name>A0A1D8NNE0_YARLL</name>
<dbReference type="AlphaFoldDB" id="A0A1D8NNE0"/>